<dbReference type="PROSITE" id="PS51257">
    <property type="entry name" value="PROKAR_LIPOPROTEIN"/>
    <property type="match status" value="1"/>
</dbReference>
<organism evidence="3 4">
    <name type="scientific">Sebaldella termitidis (strain ATCC 33386 / NCTC 11300)</name>
    <dbReference type="NCBI Taxonomy" id="526218"/>
    <lineage>
        <taxon>Bacteria</taxon>
        <taxon>Fusobacteriati</taxon>
        <taxon>Fusobacteriota</taxon>
        <taxon>Fusobacteriia</taxon>
        <taxon>Fusobacteriales</taxon>
        <taxon>Leptotrichiaceae</taxon>
        <taxon>Sebaldella</taxon>
    </lineage>
</organism>
<dbReference type="RefSeq" id="WP_012860025.1">
    <property type="nucleotide sequence ID" value="NC_013517.1"/>
</dbReference>
<dbReference type="SUPFAM" id="SSF54427">
    <property type="entry name" value="NTF2-like"/>
    <property type="match status" value="1"/>
</dbReference>
<dbReference type="InterPro" id="IPR032710">
    <property type="entry name" value="NTF2-like_dom_sf"/>
</dbReference>
<dbReference type="InterPro" id="IPR009739">
    <property type="entry name" value="LprI-like_N"/>
</dbReference>
<evidence type="ECO:0000259" key="2">
    <source>
        <dbReference type="Pfam" id="PF07007"/>
    </source>
</evidence>
<sequence length="293" mass="34004">MSKSKKIFLFLLFFSLISCKNNIFNKILDKKTKQTDSIEKNKADSVNQKIEKIVRKWNSATSNKDITALESILADKIEYYQQTVTKAEYISDKKKFFEKNNIYGQEIKGDIEYKILSERQVKVDFLKEVTTKNGTNDYPSYLIFENINGDWKLVLESDLISDENIKKKKSVSKNTNYEKNLIAKMKPVDQELDDMLSYSQSTADMTAAINYASGAWDTELNIIYKLLMEKLSKEEQISLRDKQRNWIKMRDSKINEAAAEFEGGSMGRVTGRSVFLEETKKRTLELSRIYDSL</sequence>
<protein>
    <recommendedName>
        <fullName evidence="2">Lysozyme inhibitor LprI-like N-terminal domain-containing protein</fullName>
    </recommendedName>
</protein>
<evidence type="ECO:0000313" key="3">
    <source>
        <dbReference type="EMBL" id="ACZ07427.1"/>
    </source>
</evidence>
<dbReference type="Gene3D" id="3.10.450.50">
    <property type="match status" value="1"/>
</dbReference>
<evidence type="ECO:0000256" key="1">
    <source>
        <dbReference type="SAM" id="SignalP"/>
    </source>
</evidence>
<dbReference type="HOGENOM" id="CLU_949609_0_0_0"/>
<feature type="chain" id="PRO_5003020913" description="Lysozyme inhibitor LprI-like N-terminal domain-containing protein" evidence="1">
    <location>
        <begin position="21"/>
        <end position="293"/>
    </location>
</feature>
<keyword evidence="4" id="KW-1185">Reference proteome</keyword>
<reference evidence="3 4" key="2">
    <citation type="journal article" date="2010" name="Stand. Genomic Sci.">
        <title>Complete genome sequence of Sebaldella termitidis type strain (NCTC 11300).</title>
        <authorList>
            <person name="Harmon-Smith M."/>
            <person name="Celia L."/>
            <person name="Chertkov O."/>
            <person name="Lapidus A."/>
            <person name="Copeland A."/>
            <person name="Glavina Del Rio T."/>
            <person name="Nolan M."/>
            <person name="Lucas S."/>
            <person name="Tice H."/>
            <person name="Cheng J.F."/>
            <person name="Han C."/>
            <person name="Detter J.C."/>
            <person name="Bruce D."/>
            <person name="Goodwin L."/>
            <person name="Pitluck S."/>
            <person name="Pati A."/>
            <person name="Liolios K."/>
            <person name="Ivanova N."/>
            <person name="Mavromatis K."/>
            <person name="Mikhailova N."/>
            <person name="Chen A."/>
            <person name="Palaniappan K."/>
            <person name="Land M."/>
            <person name="Hauser L."/>
            <person name="Chang Y.J."/>
            <person name="Jeffries C.D."/>
            <person name="Brettin T."/>
            <person name="Goker M."/>
            <person name="Beck B."/>
            <person name="Bristow J."/>
            <person name="Eisen J.A."/>
            <person name="Markowitz V."/>
            <person name="Hugenholtz P."/>
            <person name="Kyrpides N.C."/>
            <person name="Klenk H.P."/>
            <person name="Chen F."/>
        </authorList>
    </citation>
    <scope>NUCLEOTIDE SEQUENCE [LARGE SCALE GENOMIC DNA]</scope>
    <source>
        <strain evidence="4">ATCC 33386 / NCTC 11300</strain>
    </source>
</reference>
<dbReference type="PANTHER" id="PTHR39176">
    <property type="entry name" value="PERIPLASMIC PROTEIN-RELATED"/>
    <property type="match status" value="1"/>
</dbReference>
<dbReference type="Gene3D" id="1.20.1270.180">
    <property type="match status" value="1"/>
</dbReference>
<name>D1ANV3_SEBTE</name>
<dbReference type="PANTHER" id="PTHR39176:SF1">
    <property type="entry name" value="PERIPLASMIC PROTEIN"/>
    <property type="match status" value="1"/>
</dbReference>
<gene>
    <name evidence="3" type="ordered locus">Sterm_0554</name>
</gene>
<feature type="signal peptide" evidence="1">
    <location>
        <begin position="1"/>
        <end position="20"/>
    </location>
</feature>
<dbReference type="STRING" id="526218.Sterm_0554"/>
<keyword evidence="1" id="KW-0732">Signal</keyword>
<proteinExistence type="predicted"/>
<dbReference type="EMBL" id="CP001739">
    <property type="protein sequence ID" value="ACZ07427.1"/>
    <property type="molecule type" value="Genomic_DNA"/>
</dbReference>
<evidence type="ECO:0000313" key="4">
    <source>
        <dbReference type="Proteomes" id="UP000000845"/>
    </source>
</evidence>
<feature type="domain" description="Lysozyme inhibitor LprI-like N-terminal" evidence="2">
    <location>
        <begin position="198"/>
        <end position="286"/>
    </location>
</feature>
<accession>D1ANV3</accession>
<reference evidence="4" key="1">
    <citation type="submission" date="2009-09" db="EMBL/GenBank/DDBJ databases">
        <title>The complete chromosome of Sebaldella termitidis ATCC 33386.</title>
        <authorList>
            <consortium name="US DOE Joint Genome Institute (JGI-PGF)"/>
            <person name="Lucas S."/>
            <person name="Copeland A."/>
            <person name="Lapidus A."/>
            <person name="Glavina del Rio T."/>
            <person name="Dalin E."/>
            <person name="Tice H."/>
            <person name="Bruce D."/>
            <person name="Goodwin L."/>
            <person name="Pitluck S."/>
            <person name="Kyrpides N."/>
            <person name="Mavromatis K."/>
            <person name="Ivanova N."/>
            <person name="Mikhailova N."/>
            <person name="Sims D."/>
            <person name="Meincke L."/>
            <person name="Brettin T."/>
            <person name="Detter J.C."/>
            <person name="Han C."/>
            <person name="Larimer F."/>
            <person name="Land M."/>
            <person name="Hauser L."/>
            <person name="Markowitz V."/>
            <person name="Cheng J.F."/>
            <person name="Hugenholtz P."/>
            <person name="Woyke T."/>
            <person name="Wu D."/>
            <person name="Eisen J.A."/>
        </authorList>
    </citation>
    <scope>NUCLEOTIDE SEQUENCE [LARGE SCALE GENOMIC DNA]</scope>
    <source>
        <strain evidence="4">ATCC 33386 / NCTC 11300</strain>
    </source>
</reference>
<dbReference type="Proteomes" id="UP000000845">
    <property type="component" value="Chromosome"/>
</dbReference>
<dbReference type="Pfam" id="PF07007">
    <property type="entry name" value="LprI"/>
    <property type="match status" value="1"/>
</dbReference>
<dbReference type="KEGG" id="str:Sterm_0554"/>
<dbReference type="eggNOG" id="COG3755">
    <property type="taxonomic scope" value="Bacteria"/>
</dbReference>
<dbReference type="AlphaFoldDB" id="D1ANV3"/>